<accession>A0A6J6M753</accession>
<feature type="region of interest" description="Disordered" evidence="1">
    <location>
        <begin position="82"/>
        <end position="175"/>
    </location>
</feature>
<dbReference type="EMBL" id="CAEZXA010000025">
    <property type="protein sequence ID" value="CAB4669856.1"/>
    <property type="molecule type" value="Genomic_DNA"/>
</dbReference>
<dbReference type="InterPro" id="IPR018711">
    <property type="entry name" value="NAGPA"/>
</dbReference>
<reference evidence="4" key="1">
    <citation type="submission" date="2020-05" db="EMBL/GenBank/DDBJ databases">
        <authorList>
            <person name="Chiriac C."/>
            <person name="Salcher M."/>
            <person name="Ghai R."/>
            <person name="Kavagutti S V."/>
        </authorList>
    </citation>
    <scope>NUCLEOTIDE SEQUENCE</scope>
</reference>
<proteinExistence type="predicted"/>
<feature type="compositionally biased region" description="Low complexity" evidence="1">
    <location>
        <begin position="146"/>
        <end position="175"/>
    </location>
</feature>
<name>A0A6J6M753_9ZZZZ</name>
<evidence type="ECO:0000259" key="2">
    <source>
        <dbReference type="Pfam" id="PF09992"/>
    </source>
</evidence>
<dbReference type="Pfam" id="PF09992">
    <property type="entry name" value="NAGPA"/>
    <property type="match status" value="1"/>
</dbReference>
<gene>
    <name evidence="4" type="ORF">UFOPK2334_00461</name>
    <name evidence="3" type="ORF">UFOPK4179_00024</name>
</gene>
<organism evidence="4">
    <name type="scientific">freshwater metagenome</name>
    <dbReference type="NCBI Taxonomy" id="449393"/>
    <lineage>
        <taxon>unclassified sequences</taxon>
        <taxon>metagenomes</taxon>
        <taxon>ecological metagenomes</taxon>
    </lineage>
</organism>
<evidence type="ECO:0000256" key="1">
    <source>
        <dbReference type="SAM" id="MobiDB-lite"/>
    </source>
</evidence>
<dbReference type="EMBL" id="CAETWZ010000001">
    <property type="protein sequence ID" value="CAB4367245.1"/>
    <property type="molecule type" value="Genomic_DNA"/>
</dbReference>
<feature type="domain" description="Phosphodiester glycosidase" evidence="2">
    <location>
        <begin position="275"/>
        <end position="407"/>
    </location>
</feature>
<protein>
    <submittedName>
        <fullName evidence="4">Unannotated protein</fullName>
    </submittedName>
</protein>
<dbReference type="AlphaFoldDB" id="A0A6J6M753"/>
<sequence>MSRRKILRILSSFVASIFIIVGISISQYVRAHPNDPLQQNVASWARENNLGMIVDKMESLLHNDPPAVAPADSLALAIEPITDETDVPTPTTLPAKTPTATKAPASKPKPTKKPTSTTPATNSDKPLRVRPTVATASCPLPANSATTSTTTTSTTSTTTTTSTTIPDSEITTTTETPVTTTTLVLRPIDLDVQVSPSLAGEGQWKSIMRVRKTSLIYATSIRPLWCFGSVVATMATFNPSLVHAGLFNGTEMPGGKNWKNGKKVTQKALPSLLASFNGGFRFEHHPGGYFTEGKTVRPLSKGYATFAIAENGLSTVGVWGDNIRDDGTWKSLRQNLPPIVHKGKSVYANYPDVDWGQDYSNKVYSFRSAICTRTDGLMMFVAIGKVNIRMLADSLVILGCSTAMELDINGTWPNFSVYSGFGKTSRDGQVIDKRMGDPNRYLSQSTKDFIALFDPQTLPAGVVK</sequence>
<evidence type="ECO:0000313" key="4">
    <source>
        <dbReference type="EMBL" id="CAB4669856.1"/>
    </source>
</evidence>
<evidence type="ECO:0000313" key="3">
    <source>
        <dbReference type="EMBL" id="CAB4367245.1"/>
    </source>
</evidence>
<feature type="compositionally biased region" description="Low complexity" evidence="1">
    <location>
        <begin position="88"/>
        <end position="121"/>
    </location>
</feature>